<dbReference type="InterPro" id="IPR021377">
    <property type="entry name" value="DUF3006"/>
</dbReference>
<reference evidence="1 2" key="2">
    <citation type="journal article" date="2014" name="Genome Announc.">
        <title>Complete Genome Sequence of Methanoregula formicica SMSPT, a Mesophilic Hydrogenotrophic Methanogen Isolated from a Methanogenic Upflow Anaerobic Sludge Blanket Reactor.</title>
        <authorList>
            <person name="Yamamoto K."/>
            <person name="Tamaki H."/>
            <person name="Cadillo-Quiroz H."/>
            <person name="Imachi H."/>
            <person name="Kyrpides N."/>
            <person name="Woyke T."/>
            <person name="Goodwin L."/>
            <person name="Zinder S.H."/>
            <person name="Kamagata Y."/>
            <person name="Liu W.T."/>
        </authorList>
    </citation>
    <scope>NUCLEOTIDE SEQUENCE [LARGE SCALE GENOMIC DNA]</scope>
    <source>
        <strain evidence="2">DSM 22288 / NBRC 105244 / SMSP</strain>
    </source>
</reference>
<dbReference type="Proteomes" id="UP000010824">
    <property type="component" value="Chromosome"/>
</dbReference>
<dbReference type="GeneID" id="14309459"/>
<dbReference type="KEGG" id="mfo:Metfor_2067"/>
<evidence type="ECO:0008006" key="3">
    <source>
        <dbReference type="Google" id="ProtNLM"/>
    </source>
</evidence>
<dbReference type="eggNOG" id="arCOG05289">
    <property type="taxonomic scope" value="Archaea"/>
</dbReference>
<evidence type="ECO:0000313" key="1">
    <source>
        <dbReference type="EMBL" id="AGB03077.1"/>
    </source>
</evidence>
<sequence length="71" mass="7765">MKATIDRIENGIAILIDREDGTRHISIPALLLPPGSREGDVITVMLERDEEATAAAKARVSGLVEKLRKRS</sequence>
<dbReference type="RefSeq" id="WP_015286040.1">
    <property type="nucleotide sequence ID" value="NC_019943.1"/>
</dbReference>
<protein>
    <recommendedName>
        <fullName evidence="3">DUF3006 domain-containing protein</fullName>
    </recommendedName>
</protein>
<dbReference type="AlphaFoldDB" id="L0HEB5"/>
<reference evidence="2" key="1">
    <citation type="submission" date="2011-12" db="EMBL/GenBank/DDBJ databases">
        <title>Complete sequence of Methanoregula formicicum SMSP.</title>
        <authorList>
            <person name="Lucas S."/>
            <person name="Han J."/>
            <person name="Lapidus A."/>
            <person name="Cheng J.-F."/>
            <person name="Goodwin L."/>
            <person name="Pitluck S."/>
            <person name="Peters L."/>
            <person name="Ovchinnikova G."/>
            <person name="Teshima H."/>
            <person name="Detter J.C."/>
            <person name="Han C."/>
            <person name="Tapia R."/>
            <person name="Land M."/>
            <person name="Hauser L."/>
            <person name="Kyrpides N."/>
            <person name="Ivanova N."/>
            <person name="Pagani I."/>
            <person name="Imachi H."/>
            <person name="Tamaki H."/>
            <person name="Sekiguchi Y."/>
            <person name="Kamagata Y."/>
            <person name="Cadillo-Quiroz H."/>
            <person name="Zinder S."/>
            <person name="Liu W.-T."/>
            <person name="Woyke T."/>
        </authorList>
    </citation>
    <scope>NUCLEOTIDE SEQUENCE [LARGE SCALE GENOMIC DNA]</scope>
    <source>
        <strain evidence="2">DSM 22288 / NBRC 105244 / SMSP</strain>
    </source>
</reference>
<dbReference type="HOGENOM" id="CLU_181623_0_0_2"/>
<organism evidence="1 2">
    <name type="scientific">Methanoregula formicica (strain DSM 22288 / NBRC 105244 / SMSP)</name>
    <dbReference type="NCBI Taxonomy" id="593750"/>
    <lineage>
        <taxon>Archaea</taxon>
        <taxon>Methanobacteriati</taxon>
        <taxon>Methanobacteriota</taxon>
        <taxon>Stenosarchaea group</taxon>
        <taxon>Methanomicrobia</taxon>
        <taxon>Methanomicrobiales</taxon>
        <taxon>Methanoregulaceae</taxon>
        <taxon>Methanoregula</taxon>
    </lineage>
</organism>
<accession>L0HEB5</accession>
<dbReference type="InParanoid" id="L0HEB5"/>
<evidence type="ECO:0000313" key="2">
    <source>
        <dbReference type="Proteomes" id="UP000010824"/>
    </source>
</evidence>
<keyword evidence="2" id="KW-1185">Reference proteome</keyword>
<dbReference type="STRING" id="593750.Metfor_2067"/>
<dbReference type="Gene3D" id="6.20.120.50">
    <property type="match status" value="1"/>
</dbReference>
<gene>
    <name evidence="1" type="ordered locus">Metfor_2067</name>
</gene>
<proteinExistence type="predicted"/>
<name>L0HEB5_METFS</name>
<dbReference type="OrthoDB" id="107717at2157"/>
<dbReference type="Pfam" id="PF11213">
    <property type="entry name" value="DUF3006"/>
    <property type="match status" value="1"/>
</dbReference>
<dbReference type="EMBL" id="CP003167">
    <property type="protein sequence ID" value="AGB03077.1"/>
    <property type="molecule type" value="Genomic_DNA"/>
</dbReference>